<feature type="region of interest" description="Disordered" evidence="4">
    <location>
        <begin position="1474"/>
        <end position="1499"/>
    </location>
</feature>
<protein>
    <submittedName>
        <fullName evidence="6">Internalin, putative</fullName>
    </submittedName>
</protein>
<feature type="region of interest" description="Disordered" evidence="4">
    <location>
        <begin position="636"/>
        <end position="658"/>
    </location>
</feature>
<dbReference type="PANTHER" id="PTHR34819">
    <property type="entry name" value="LARGE CYSTEINE-RICH PERIPLASMIC PROTEIN OMCB"/>
    <property type="match status" value="1"/>
</dbReference>
<dbReference type="InterPro" id="IPR036737">
    <property type="entry name" value="OmpA-like_sf"/>
</dbReference>
<dbReference type="NCBIfam" id="TIGR01451">
    <property type="entry name" value="B_ant_repeat"/>
    <property type="match status" value="14"/>
</dbReference>
<dbReference type="Pfam" id="PF01345">
    <property type="entry name" value="DUF11"/>
    <property type="match status" value="13"/>
</dbReference>
<evidence type="ECO:0000256" key="1">
    <source>
        <dbReference type="ARBA" id="ARBA00004370"/>
    </source>
</evidence>
<evidence type="ECO:0000313" key="6">
    <source>
        <dbReference type="EMBL" id="KWS04093.1"/>
    </source>
</evidence>
<accession>A0A108U7Q9</accession>
<dbReference type="InterPro" id="IPR047589">
    <property type="entry name" value="DUF11_rpt"/>
</dbReference>
<evidence type="ECO:0000256" key="3">
    <source>
        <dbReference type="PROSITE-ProRule" id="PRU00473"/>
    </source>
</evidence>
<dbReference type="Gene3D" id="2.60.40.1170">
    <property type="entry name" value="Mu homology domain, subdomain B"/>
    <property type="match status" value="4"/>
</dbReference>
<reference evidence="6 7" key="1">
    <citation type="journal article" date="2014" name="Genome Announc.">
        <title>Draft Genome Sequence of Lysobacter capsici AZ78, a Bacterium Antagonistic to Plant-Pathogenic Oomycetes.</title>
        <authorList>
            <person name="Puopolo G."/>
            <person name="Sonego P."/>
            <person name="Engelen K."/>
            <person name="Pertot I."/>
        </authorList>
    </citation>
    <scope>NUCLEOTIDE SEQUENCE [LARGE SCALE GENOMIC DNA]</scope>
    <source>
        <strain evidence="6 7">AZ78</strain>
    </source>
</reference>
<dbReference type="InterPro" id="IPR006665">
    <property type="entry name" value="OmpA-like"/>
</dbReference>
<dbReference type="PROSITE" id="PS00018">
    <property type="entry name" value="EF_HAND_1"/>
    <property type="match status" value="1"/>
</dbReference>
<organism evidence="6 7">
    <name type="scientific">Lysobacter capsici AZ78</name>
    <dbReference type="NCBI Taxonomy" id="1444315"/>
    <lineage>
        <taxon>Bacteria</taxon>
        <taxon>Pseudomonadati</taxon>
        <taxon>Pseudomonadota</taxon>
        <taxon>Gammaproteobacteria</taxon>
        <taxon>Lysobacterales</taxon>
        <taxon>Lysobacteraceae</taxon>
        <taxon>Lysobacter</taxon>
    </lineage>
</organism>
<evidence type="ECO:0000259" key="5">
    <source>
        <dbReference type="PROSITE" id="PS51123"/>
    </source>
</evidence>
<dbReference type="InterPro" id="IPR006664">
    <property type="entry name" value="OMP_bac"/>
</dbReference>
<dbReference type="Pfam" id="PF00691">
    <property type="entry name" value="OmpA"/>
    <property type="match status" value="1"/>
</dbReference>
<evidence type="ECO:0000256" key="4">
    <source>
        <dbReference type="SAM" id="MobiDB-lite"/>
    </source>
</evidence>
<keyword evidence="7" id="KW-1185">Reference proteome</keyword>
<comment type="subcellular location">
    <subcellularLocation>
        <location evidence="1">Membrane</location>
    </subcellularLocation>
</comment>
<dbReference type="Gene3D" id="3.30.1330.60">
    <property type="entry name" value="OmpA-like domain"/>
    <property type="match status" value="1"/>
</dbReference>
<dbReference type="Proteomes" id="UP000023435">
    <property type="component" value="Unassembled WGS sequence"/>
</dbReference>
<feature type="region of interest" description="Disordered" evidence="4">
    <location>
        <begin position="156"/>
        <end position="175"/>
    </location>
</feature>
<feature type="compositionally biased region" description="Low complexity" evidence="4">
    <location>
        <begin position="156"/>
        <end position="167"/>
    </location>
</feature>
<gene>
    <name evidence="6" type="ORF">AZ78_1642</name>
</gene>
<dbReference type="PANTHER" id="PTHR34819:SF3">
    <property type="entry name" value="CELL SURFACE PROTEIN"/>
    <property type="match status" value="1"/>
</dbReference>
<dbReference type="SUPFAM" id="SSF103088">
    <property type="entry name" value="OmpA-like"/>
    <property type="match status" value="1"/>
</dbReference>
<evidence type="ECO:0000256" key="2">
    <source>
        <dbReference type="ARBA" id="ARBA00023136"/>
    </source>
</evidence>
<keyword evidence="2 3" id="KW-0472">Membrane</keyword>
<dbReference type="InterPro" id="IPR055354">
    <property type="entry name" value="DUF7507"/>
</dbReference>
<dbReference type="InterPro" id="IPR018247">
    <property type="entry name" value="EF_Hand_1_Ca_BS"/>
</dbReference>
<feature type="domain" description="OmpA-like" evidence="5">
    <location>
        <begin position="3866"/>
        <end position="3968"/>
    </location>
</feature>
<dbReference type="Gene3D" id="2.60.40.10">
    <property type="entry name" value="Immunoglobulins"/>
    <property type="match status" value="6"/>
</dbReference>
<name>A0A108U7Q9_9GAMM</name>
<proteinExistence type="predicted"/>
<dbReference type="InterPro" id="IPR013783">
    <property type="entry name" value="Ig-like_fold"/>
</dbReference>
<dbReference type="GO" id="GO:0016020">
    <property type="term" value="C:membrane"/>
    <property type="evidence" value="ECO:0007669"/>
    <property type="project" value="UniProtKB-SubCell"/>
</dbReference>
<feature type="region of interest" description="Disordered" evidence="4">
    <location>
        <begin position="1116"/>
        <end position="1137"/>
    </location>
</feature>
<dbReference type="EMBL" id="JAJA02000001">
    <property type="protein sequence ID" value="KWS04093.1"/>
    <property type="molecule type" value="Genomic_DNA"/>
</dbReference>
<dbReference type="InterPro" id="IPR051172">
    <property type="entry name" value="Chlamydia_OmcB"/>
</dbReference>
<dbReference type="Gene3D" id="2.60.40.3080">
    <property type="match status" value="2"/>
</dbReference>
<sequence length="3968" mass="392833">MLALAALPAMAQFANPLRNTATITPPTNVTNVDTACTANGGTFNATTGACSATDSNTLAAVSDLSVTKTVSNPTPTVGTNVTFTVTVANAGPSAAVATNVTDQLPAGYTFVSATPSVGTYNAGTGVWAVGTLASGANATLQIVATVLPTGPYANTATATSSSTDPTPGNNTATSTPVPVASADLAVTKTASSATPTVGTNITFTVTVSNNGPSAAAGVNVNDQLPAGYTFVSATPSVGTYNAGTGVWAVGALASGANATLQIVATVLPNGPYANTATATSTTNDPTPGNNTATNTPVPVASADLAVTKTASSATPIIGSNVTFTVTVSNNGPSAAAGVNVNDQLPAGYTFVSATPSVGTYNAGTGVWAVGALASGANATLQIVATVLPTGPYANTATATSTTGDPTPGNNTATNTPVPVASADLAVTKTASSATPTVGTNITFTVTVSNNGPSAAAAVNVNDQLPAGYTFVSATPSVGTYNAGTGVWAVGGLASGANATLQIVATVLPNGPYANTATATSTTNDPTPGNNTATNTPVPVASADLAVTKTASSATPIVGTNITFTVTVSNNGPSAAAGVNVNDQLPAGYTFVSATPSVGTYNAGTGVWAVGGLASGANATLQIVATVLPNGPYANTATATSTTNDPTPGNNTATNTPTPVASADLAVTKTASSATPTVGTNITFTVTVSNNGPSSADAVNVTDQLPAGYTFVSANPSVGTYNAGTGVWAVGTLASGANATLDIVATVLATGPYANTATATSTTGDPTPGNNTATNTPVPVASADLAVTKTASSATPTVGTNITFTVTVSNNGPSAAAGVNVNDQLPAGYTFVSATPSVGTYNAGTGVWAVGALASGANATLDIVATVLPNGPYANTATATSTTNDPTPGNNTATNTPVPVASADLAVTKTASSATPIVGTNVTFTVTVSNNGPSAAAGVNVNDQLPAGYTFVSATPSVGTYNAGTGVWAVGTLASGANATLDIVATVLPNGPYANTATATSTTNDPTPGNNTATNTPVPVASADLAVTKTASSATPTVGTDITFTVTVSNNGPSSADAVNVTDQLPSGYTLVSATPSAGTYNAGTGVWTVGNLAAGSNETLTVVATVLATGSYANTATATSTTGDPTPGNNTATNTPTPVASADLAVTKTASSAAPIVGTNVTFTVTVSNNGPSSADAVNVTDQLPAGYTFVSANPSVGTYNAGTGVWAVGTLASGANATLDIVATVLPNGPYANTATATSTTSDPTPGNNTATNTPVPVASADLAVTKTASSATPTVGTNVTFTVTVSNNGPSAAAGVNVNDQLPAGYTFVSANPSVGTYNAGTGVWAVGALASGANATLDIVATVLPNGPYANTATATSTTNDPTPGNNTATNTPVPVASADLAVTKTVSNPNPPIGSTITFTVTVSNAGPSAAADVVVNDALPSGYTFVSATPSAGTYNAGTGVWTVGALAVGVSQTLTVSAVVLETGSYANTATGTSTTNDPTPGNNTSTSTPTPVANPSLSLVKAAPTNADNDGSGTVTLGDVLTYTVTATNTGNITLTNVVVSDAQLTPASQTCPSVPVGGTCVLTGTHTVTLSEVTAGEIVNNASVVSTEVTTPVPATRTTPTARRPIVAVADSGAVTSGASGGTAVPNVLVNDTLNGQPATTATVAISQVSSSNPNVTIDPLTGAVNVAAGTAAGNYTLRYRICEIADPTNCSEADVDVQVGTAAILAVDDTGTPVNGSTGGTAVADVRGNDLLNGAPVVAADVTLSQVSTTNPGVTLNTTSGAVTVAPGTPAGTYTLVYQLCEVLNPTNCDDATVTVTVDAAPIVANDDTGTPVNGRTGGTAVADVRVNDTLNGNPVVAAEVTLSQVSTTNPGVTLNTTTGAVNVAPGTPAGTYTLVYRLCEVLNPTNCDDATVTVTVDAAAIVANNDTGTPVNGSTGGTAVPNVLVNDTLDGNPVTPADVTLTQVSTTNPGVTLNTTTGAVNVAPGTPAGTYTLTYQICELLNPTNCDDATVTVTVDAAPIVANDDTGTPVNGRTGGTAVPDVRVNDTLNGNPVVAADVTLSQVSTTNPGVTLNTTTGAVNVAAGTPAGTYTLVYRLCEVLNPTNCDDATVTVTVDAAAIVANNDTGTPVNGSTGGTAVPNVLVNDTLDGNPVTPADVTLTQVSTTNPGVTLNTTTGAVNVAPGTPAGTYTLTYQICELLNPTNCDDATVTVTVDAAPIVANDDTGTPVNGRTGGTAVPDVRVNDTLNGNPVVAAEVTLSQVSTTNPGVTLNTTTGAVNVAAGTPAGTYTLVYRLCEVLNPTNCDDATVTVTVDAAAIVANNDTGTPVNGSTGGTAVPNVLVNDTLDGNPVTPADVTLTQVSTTNPGVTLNTTTGAVNVAPGTPAGTYTLTYQICELLNPTNCDDATVTVTVDAAPIVANDDTGTPVNGRTGGTAVADVRVNDTLNGNPVVAADVTLSQVSTTNPGVTLNTTTGAVNVAAGTPAGAYTLVYRLCEVLNPTNCDDATVTVTVDAAAIVANNDTGTPVNGSTGGTAVPNVLVNDTLDGNPVTPADVTLTQVSTTNPGVTLNTTTGAVNVAPGTPAGTYTLTYQICELLNPTNCDDATVTVTVDAAPIVANDDTGTPVNGRTGGTAVADVRVNDTLNGNPVVAAEVTLSQVSTTNPGVTLNTTTGAVNVAPGTPAGTYTLVYRLCEVLNPTNCDDATVTVTVDAAAIVANNDTGTPVNGSTGGTAVPNVLVNDTLDGNPVTPADVTLTQVSTTNPGVTLNTTTGAVNVAPGTPAGTYTLTYQICELLNPTNCDDATVTVTVDAAPIVANDDTGTPVNGSTGGIAVTDVRGNDTLNGVAVTPAEVTLSQVSSTNPGITLDTGTGAVNVAPGTPAGTYTLVYRLCEVLNPSNCDDATVTVTVNAAPIVANDDTGAPVNGRTGGTAVADVRGNDTLNGNPVVPAEVTLSQVSSTNPGITLNTGTGAVDVAPNTPAGTYTLVYRLCEVLNPSNCDDATVTVTVNAAPIVATNDTGAPVDGRSGGVAVPNVLVNDTLNGNPVTPADVALTQVSTSNPGVTLDPATGAVNVAPGTPAGSYTLTYQICELLNPSNCSTATVSVTVDATVIDAVDDVVATPVNGNTGGTNVINVLANDTLGGSAVNPVDVTVTPVSSGPLTVKADGGVDVAPGTPAGTYTVTYQLCEVLNPSNCDTATVTITVTAPAITATDDPAGGTGVTPQNTPVTTNVIANDTLNGAPIDPNLVTITVSTDPSNGTVVVNTDGTITYTPRANFSGTDSYVYTICEKLNPTNCATATVTVTVQPNTVTATPDTAQTNQQTPVTINVIGNDSVTGAPLDPGSLTIANPPANGTVTCAAGSCTYTPNQFFAGTDTFTYRVCDTSSPTPVCATASVTITVLANAPVLRLVKTSATREVKIGDLVRYTVQVENVGDSPAVNATLVDIPPAGFTFVDNSLTVDDDNKNGVIASANPLRITGIDVGIGGKATVSYFLRVGAGVGKGVHKNQVAGYDSNGTKISNDATAEVVMAGDPLLEDSLIVGSVFDDRDSDGWQDPAKATGVKVQGGFAPGAYVAGSTTVDRGQGPIAEPDASAPLLHGIALGRIDGRSSDAVSPEQHQVVVRQTLSALEFADDFVLTTDEGTTVRMDAAGKTTVERSRGDAAKGLTAQDLQVSRQVSQGANGYVVSYTIRNNGVEERGIPGVRIASVEGLIMETDAYGRYHLEGIEGGNSSRGRNFILKVDAATLPPGTVFTTENPRVRRITQGVPTRFDFGVKLPPGEIGSSKSNTDVELGEVFFEAGSAKVKTDYTPMFQDIAGKLRDAGGGSVTVTAQAEEEALAFARARAVQTELMRQLESDPELARKVQVDVVAGVDASQALVSLDPAIRLGEVLFDTDQATIKPQYKPLISEIAKALNQQGSGAVGVIGRADKRGAAAYNVQLGLRRAKAVFEAISAELKPEVRQKVRVDITDDTQAPVGVGNR</sequence>
<dbReference type="PROSITE" id="PS51123">
    <property type="entry name" value="OMPA_2"/>
    <property type="match status" value="1"/>
</dbReference>
<dbReference type="CDD" id="cd07185">
    <property type="entry name" value="OmpA_C-like"/>
    <property type="match status" value="1"/>
</dbReference>
<dbReference type="Pfam" id="PF17963">
    <property type="entry name" value="Big_9"/>
    <property type="match status" value="2"/>
</dbReference>
<dbReference type="Pfam" id="PF24346">
    <property type="entry name" value="DUF7507"/>
    <property type="match status" value="1"/>
</dbReference>
<dbReference type="InterPro" id="IPR001434">
    <property type="entry name" value="OmcB-like_DUF11"/>
</dbReference>
<evidence type="ECO:0000313" key="7">
    <source>
        <dbReference type="Proteomes" id="UP000023435"/>
    </source>
</evidence>
<dbReference type="PRINTS" id="PR01021">
    <property type="entry name" value="OMPADOMAIN"/>
</dbReference>
<comment type="caution">
    <text evidence="6">The sequence shown here is derived from an EMBL/GenBank/DDBJ whole genome shotgun (WGS) entry which is preliminary data.</text>
</comment>